<evidence type="ECO:0000313" key="3">
    <source>
        <dbReference type="EMBL" id="OIK26276.1"/>
    </source>
</evidence>
<organism evidence="3 4">
    <name type="scientific">Streptomyces malaysiense</name>
    <dbReference type="NCBI Taxonomy" id="1428626"/>
    <lineage>
        <taxon>Bacteria</taxon>
        <taxon>Bacillati</taxon>
        <taxon>Actinomycetota</taxon>
        <taxon>Actinomycetes</taxon>
        <taxon>Kitasatosporales</taxon>
        <taxon>Streptomycetaceae</taxon>
        <taxon>Streptomyces</taxon>
    </lineage>
</organism>
<protein>
    <submittedName>
        <fullName evidence="3">GNAT family N-acetyltransferase</fullName>
    </submittedName>
</protein>
<dbReference type="PROSITE" id="PS51186">
    <property type="entry name" value="GNAT"/>
    <property type="match status" value="1"/>
</dbReference>
<evidence type="ECO:0000256" key="1">
    <source>
        <dbReference type="SAM" id="MobiDB-lite"/>
    </source>
</evidence>
<proteinExistence type="predicted"/>
<accession>A0A1J4Q132</accession>
<comment type="caution">
    <text evidence="3">The sequence shown here is derived from an EMBL/GenBank/DDBJ whole genome shotgun (WGS) entry which is preliminary data.</text>
</comment>
<dbReference type="InterPro" id="IPR000182">
    <property type="entry name" value="GNAT_dom"/>
</dbReference>
<evidence type="ECO:0000259" key="2">
    <source>
        <dbReference type="PROSITE" id="PS51186"/>
    </source>
</evidence>
<dbReference type="GO" id="GO:0016747">
    <property type="term" value="F:acyltransferase activity, transferring groups other than amino-acyl groups"/>
    <property type="evidence" value="ECO:0007669"/>
    <property type="project" value="InterPro"/>
</dbReference>
<keyword evidence="4" id="KW-1185">Reference proteome</keyword>
<feature type="region of interest" description="Disordered" evidence="1">
    <location>
        <begin position="1"/>
        <end position="26"/>
    </location>
</feature>
<name>A0A1J4Q132_9ACTN</name>
<reference evidence="3" key="1">
    <citation type="submission" date="2016-10" db="EMBL/GenBank/DDBJ databases">
        <title>Genome sequence of Streptomyces malaysiense MUSC 136.</title>
        <authorList>
            <person name="Lee L.-H."/>
            <person name="Ser H.-L."/>
        </authorList>
    </citation>
    <scope>NUCLEOTIDE SEQUENCE [LARGE SCALE GENOMIC DNA]</scope>
    <source>
        <strain evidence="3">MUSC 136</strain>
    </source>
</reference>
<gene>
    <name evidence="3" type="ORF">VT52_018270</name>
</gene>
<dbReference type="SUPFAM" id="SSF55729">
    <property type="entry name" value="Acyl-CoA N-acyltransferases (Nat)"/>
    <property type="match status" value="1"/>
</dbReference>
<sequence length="182" mass="19691">MTESTAGPTARSAAGSPPADVRVRPATDDDRAAVERLWLMFRHDMSEHQGGLPAADGTFRSERLEAAFAGDGWAAYLLTRGDRLAGFAFVRGLDGPVRVLNSFFVVRGARRGGVGLRAVREVLRRHPGRWEVAFQRDNAGGAAFWHRVAQEVAPGAWSLAERAVPGRPSLPADLWLSFTVSG</sequence>
<dbReference type="InterPro" id="IPR016181">
    <property type="entry name" value="Acyl_CoA_acyltransferase"/>
</dbReference>
<dbReference type="EMBL" id="LBDA02000039">
    <property type="protein sequence ID" value="OIK26276.1"/>
    <property type="molecule type" value="Genomic_DNA"/>
</dbReference>
<evidence type="ECO:0000313" key="4">
    <source>
        <dbReference type="Proteomes" id="UP000034838"/>
    </source>
</evidence>
<dbReference type="AlphaFoldDB" id="A0A1J4Q132"/>
<dbReference type="Gene3D" id="3.40.630.30">
    <property type="match status" value="1"/>
</dbReference>
<feature type="domain" description="N-acetyltransferase" evidence="2">
    <location>
        <begin position="21"/>
        <end position="171"/>
    </location>
</feature>
<dbReference type="Proteomes" id="UP000034838">
    <property type="component" value="Unassembled WGS sequence"/>
</dbReference>
<dbReference type="OrthoDB" id="3627178at2"/>